<dbReference type="GO" id="GO:0009279">
    <property type="term" value="C:cell outer membrane"/>
    <property type="evidence" value="ECO:0007669"/>
    <property type="project" value="UniProtKB-SubCell"/>
</dbReference>
<gene>
    <name evidence="9" type="ORF">DWY20_13210</name>
</gene>
<dbReference type="RefSeq" id="WP_118485195.1">
    <property type="nucleotide sequence ID" value="NZ_CAUELD010000020.1"/>
</dbReference>
<organism evidence="9 10">
    <name type="scientific">Phocaeicola coprocola</name>
    <dbReference type="NCBI Taxonomy" id="310298"/>
    <lineage>
        <taxon>Bacteria</taxon>
        <taxon>Pseudomonadati</taxon>
        <taxon>Bacteroidota</taxon>
        <taxon>Bacteroidia</taxon>
        <taxon>Bacteroidales</taxon>
        <taxon>Bacteroidaceae</taxon>
        <taxon>Phocaeicola</taxon>
    </lineage>
</organism>
<evidence type="ECO:0000256" key="1">
    <source>
        <dbReference type="ARBA" id="ARBA00004442"/>
    </source>
</evidence>
<feature type="signal peptide" evidence="6">
    <location>
        <begin position="1"/>
        <end position="19"/>
    </location>
</feature>
<proteinExistence type="inferred from homology"/>
<dbReference type="InterPro" id="IPR033985">
    <property type="entry name" value="SusD-like_N"/>
</dbReference>
<feature type="domain" description="RagB/SusD" evidence="7">
    <location>
        <begin position="368"/>
        <end position="487"/>
    </location>
</feature>
<evidence type="ECO:0000313" key="10">
    <source>
        <dbReference type="Proteomes" id="UP000285864"/>
    </source>
</evidence>
<comment type="similarity">
    <text evidence="2">Belongs to the SusD family.</text>
</comment>
<dbReference type="SUPFAM" id="SSF48452">
    <property type="entry name" value="TPR-like"/>
    <property type="match status" value="1"/>
</dbReference>
<dbReference type="AlphaFoldDB" id="A0A412GB19"/>
<evidence type="ECO:0000259" key="7">
    <source>
        <dbReference type="Pfam" id="PF07980"/>
    </source>
</evidence>
<keyword evidence="4" id="KW-0472">Membrane</keyword>
<comment type="caution">
    <text evidence="9">The sequence shown here is derived from an EMBL/GenBank/DDBJ whole genome shotgun (WGS) entry which is preliminary data.</text>
</comment>
<dbReference type="Proteomes" id="UP000285864">
    <property type="component" value="Unassembled WGS sequence"/>
</dbReference>
<dbReference type="Pfam" id="PF14322">
    <property type="entry name" value="SusD-like_3"/>
    <property type="match status" value="1"/>
</dbReference>
<dbReference type="InterPro" id="IPR011990">
    <property type="entry name" value="TPR-like_helical_dom_sf"/>
</dbReference>
<dbReference type="Gene3D" id="2.20.20.130">
    <property type="match status" value="1"/>
</dbReference>
<dbReference type="Gene3D" id="1.25.40.390">
    <property type="match status" value="1"/>
</dbReference>
<dbReference type="Gene3D" id="1.25.40.900">
    <property type="match status" value="1"/>
</dbReference>
<feature type="domain" description="SusD-like N-terminal" evidence="8">
    <location>
        <begin position="67"/>
        <end position="241"/>
    </location>
</feature>
<keyword evidence="5" id="KW-0998">Cell outer membrane</keyword>
<name>A0A412GB19_9BACT</name>
<sequence>MKKFISRLLICTALTGCLASCNNFFDTEYNEGIDVDNGLTSVDNIKYALNGTYYQLFRFYFAGNYSLTIGDMAGDMAYLNGSANHWTTINHYSVTADDSYLSSIWEYGYKVVDNSARIIKAGKELESTTADSDKAALKQYLAEAYGLRGYAMLAMTNIFGKQIKVNETTDNSDAPGIVIIDEPIQAFEEVSRSTVGACYKAILEDFNNALTCYEESGTDGRETNSYLSVAAIEGLMARTYLYLEDFENAAKYAQYALEHSNKKVEAYTEDSYKKLYTGGDSNTESIFRLAIDVNNSWSANSCGNVWTTYGGLPSQRMRNLIADTDCRGSLYLPTIKKGSYTQMQYGGKFWYGGGNTAYATNYVVNAPEMELIIAEAKLRATQPDLNGAKEALLTVAKRNSKITSADDLGNTKEEVFAFLKDERARELFQEGFRFYDLRRWGEKADVYANSEDQVSYKYTNYDISQFCYPIPSDEINAGFGIEQTPNWNNYLPK</sequence>
<protein>
    <submittedName>
        <fullName evidence="9">RagB/SusD family nutrient uptake outer membrane protein</fullName>
    </submittedName>
</protein>
<keyword evidence="3 6" id="KW-0732">Signal</keyword>
<dbReference type="EMBL" id="QRUU01000079">
    <property type="protein sequence ID" value="RGR91994.1"/>
    <property type="molecule type" value="Genomic_DNA"/>
</dbReference>
<evidence type="ECO:0000256" key="6">
    <source>
        <dbReference type="SAM" id="SignalP"/>
    </source>
</evidence>
<dbReference type="Pfam" id="PF07980">
    <property type="entry name" value="SusD_RagB"/>
    <property type="match status" value="1"/>
</dbReference>
<feature type="chain" id="PRO_5019029840" evidence="6">
    <location>
        <begin position="20"/>
        <end position="493"/>
    </location>
</feature>
<evidence type="ECO:0000256" key="3">
    <source>
        <dbReference type="ARBA" id="ARBA00022729"/>
    </source>
</evidence>
<evidence type="ECO:0000256" key="5">
    <source>
        <dbReference type="ARBA" id="ARBA00023237"/>
    </source>
</evidence>
<dbReference type="InterPro" id="IPR012944">
    <property type="entry name" value="SusD_RagB_dom"/>
</dbReference>
<evidence type="ECO:0000259" key="8">
    <source>
        <dbReference type="Pfam" id="PF14322"/>
    </source>
</evidence>
<keyword evidence="10" id="KW-1185">Reference proteome</keyword>
<evidence type="ECO:0000313" key="9">
    <source>
        <dbReference type="EMBL" id="RGR91994.1"/>
    </source>
</evidence>
<reference evidence="9 10" key="1">
    <citation type="submission" date="2018-08" db="EMBL/GenBank/DDBJ databases">
        <title>A genome reference for cultivated species of the human gut microbiota.</title>
        <authorList>
            <person name="Zou Y."/>
            <person name="Xue W."/>
            <person name="Luo G."/>
        </authorList>
    </citation>
    <scope>NUCLEOTIDE SEQUENCE [LARGE SCALE GENOMIC DNA]</scope>
    <source>
        <strain evidence="9 10">AF24-2</strain>
    </source>
</reference>
<comment type="subcellular location">
    <subcellularLocation>
        <location evidence="1">Cell outer membrane</location>
    </subcellularLocation>
</comment>
<accession>A0A412GB19</accession>
<evidence type="ECO:0000256" key="4">
    <source>
        <dbReference type="ARBA" id="ARBA00023136"/>
    </source>
</evidence>
<evidence type="ECO:0000256" key="2">
    <source>
        <dbReference type="ARBA" id="ARBA00006275"/>
    </source>
</evidence>